<dbReference type="RefSeq" id="WP_273664518.1">
    <property type="nucleotide sequence ID" value="NZ_CP168178.1"/>
</dbReference>
<proteinExistence type="predicted"/>
<reference evidence="1" key="2">
    <citation type="submission" date="2022-08" db="EMBL/GenBank/DDBJ databases">
        <authorList>
            <person name="Iruegas-Bocardo F."/>
            <person name="Weisberg A.J."/>
            <person name="Riutta E.R."/>
            <person name="Kilday K."/>
            <person name="Bonkowski J.C."/>
            <person name="Creswell T."/>
            <person name="Daughtrey M.L."/>
            <person name="Rane K."/>
            <person name="Grunwald N.J."/>
            <person name="Chang J.H."/>
            <person name="Putnam M.L."/>
        </authorList>
    </citation>
    <scope>NUCLEOTIDE SEQUENCE</scope>
    <source>
        <strain evidence="1">22-338</strain>
    </source>
</reference>
<protein>
    <submittedName>
        <fullName evidence="1">Uncharacterized protein</fullName>
    </submittedName>
</protein>
<evidence type="ECO:0000313" key="2">
    <source>
        <dbReference type="Proteomes" id="UP001140230"/>
    </source>
</evidence>
<comment type="caution">
    <text evidence="1">The sequence shown here is derived from an EMBL/GenBank/DDBJ whole genome shotgun (WGS) entry which is preliminary data.</text>
</comment>
<sequence>MAYNWNRQELARSPWRSEVVPRIPSILIQRAKIGRPITYGELAAELERLHGLEPKARKTLYGPAVGAVGFAIQELGEQWGEKIPPLNLIVVQADTQLPGHGADEVAHYYFDDGGAGMAANREAYIQAAMAAVFDYGPKWDRVAQALGVDVLDAAHANPDEGNPIELPAIPTTYRPESATHKALKAWVAAHSEWFEGYGAFEAGVNEHRLSSGDSLDAYFTNGRESLAVEVKASNASDAELMRGIYQVIKYRAVLRAECIALRKPALCDAVLVSTRPLGKAGRVLAKRLHVDFVRVPAEAEK</sequence>
<name>A0A9X4BUQ6_9XANT</name>
<evidence type="ECO:0000313" key="1">
    <source>
        <dbReference type="EMBL" id="MDC8639976.1"/>
    </source>
</evidence>
<gene>
    <name evidence="1" type="ORF">NY667_19750</name>
</gene>
<dbReference type="EMBL" id="JANWTP010000090">
    <property type="protein sequence ID" value="MDC8639976.1"/>
    <property type="molecule type" value="Genomic_DNA"/>
</dbReference>
<accession>A0A9X4BUQ6</accession>
<reference evidence="1" key="1">
    <citation type="journal article" date="2022" name="Phytopathology">
        <title>Whole genome sequencing-based tracing of a 2022 introduction and outbreak of Xanthomonas hortorum pv. pelargonii.</title>
        <authorList>
            <person name="Iruegas Bocardo F."/>
            <person name="Weisberg A.J."/>
            <person name="Riutta E.R."/>
            <person name="Kilday K.B."/>
            <person name="Bonkowski J.C."/>
            <person name="Creswell T.C."/>
            <person name="Daughtrey M."/>
            <person name="Rane K.K."/>
            <person name="Grunwald N.J."/>
            <person name="Chang J.H."/>
            <person name="Putnam M."/>
        </authorList>
    </citation>
    <scope>NUCLEOTIDE SEQUENCE</scope>
    <source>
        <strain evidence="1">22-338</strain>
    </source>
</reference>
<dbReference type="AlphaFoldDB" id="A0A9X4BUQ6"/>
<organism evidence="1 2">
    <name type="scientific">Xanthomonas hortorum pv. hederae</name>
    <dbReference type="NCBI Taxonomy" id="453603"/>
    <lineage>
        <taxon>Bacteria</taxon>
        <taxon>Pseudomonadati</taxon>
        <taxon>Pseudomonadota</taxon>
        <taxon>Gammaproteobacteria</taxon>
        <taxon>Lysobacterales</taxon>
        <taxon>Lysobacteraceae</taxon>
        <taxon>Xanthomonas</taxon>
    </lineage>
</organism>
<dbReference type="Proteomes" id="UP001140230">
    <property type="component" value="Unassembled WGS sequence"/>
</dbReference>